<keyword evidence="1" id="KW-1133">Transmembrane helix</keyword>
<sequence>MATNTDENTVLAAIQAARNAKQALSEIDDELTMHYDLASLSPRRHAAAATEYTAWEARPAARKAMFAALLVVIQLLLTGVDVSTMTRAVIRAYIAECKNE</sequence>
<dbReference type="KEGG" id="ccac:CcaHIS019_0408160"/>
<evidence type="ECO:0000313" key="2">
    <source>
        <dbReference type="EMBL" id="BEI91996.1"/>
    </source>
</evidence>
<gene>
    <name evidence="2" type="ORF">CcaverHIS019_0408160</name>
</gene>
<reference evidence="2" key="1">
    <citation type="journal article" date="2023" name="BMC Genomics">
        <title>Chromosome-level genome assemblies of Cutaneotrichosporon spp. (Trichosporonales, Basidiomycota) reveal imbalanced evolution between nucleotide sequences and chromosome synteny.</title>
        <authorList>
            <person name="Kobayashi Y."/>
            <person name="Kayamori A."/>
            <person name="Aoki K."/>
            <person name="Shiwa Y."/>
            <person name="Matsutani M."/>
            <person name="Fujita N."/>
            <person name="Sugita T."/>
            <person name="Iwasaki W."/>
            <person name="Tanaka N."/>
            <person name="Takashima M."/>
        </authorList>
    </citation>
    <scope>NUCLEOTIDE SEQUENCE</scope>
    <source>
        <strain evidence="2">HIS019</strain>
    </source>
</reference>
<dbReference type="EMBL" id="AP028215">
    <property type="protein sequence ID" value="BEI91996.1"/>
    <property type="molecule type" value="Genomic_DNA"/>
</dbReference>
<evidence type="ECO:0000256" key="1">
    <source>
        <dbReference type="SAM" id="Phobius"/>
    </source>
</evidence>
<dbReference type="Proteomes" id="UP001233271">
    <property type="component" value="Chromosome 4"/>
</dbReference>
<evidence type="ECO:0000313" key="3">
    <source>
        <dbReference type="Proteomes" id="UP001233271"/>
    </source>
</evidence>
<proteinExistence type="predicted"/>
<keyword evidence="1" id="KW-0812">Transmembrane</keyword>
<dbReference type="AlphaFoldDB" id="A0AA48QW53"/>
<dbReference type="RefSeq" id="XP_060457261.1">
    <property type="nucleotide sequence ID" value="XM_060600693.1"/>
</dbReference>
<protein>
    <submittedName>
        <fullName evidence="2">Uncharacterized protein</fullName>
    </submittedName>
</protein>
<dbReference type="GeneID" id="85495866"/>
<feature type="transmembrane region" description="Helical" evidence="1">
    <location>
        <begin position="64"/>
        <end position="82"/>
    </location>
</feature>
<keyword evidence="3" id="KW-1185">Reference proteome</keyword>
<keyword evidence="1" id="KW-0472">Membrane</keyword>
<organism evidence="2 3">
    <name type="scientific">Cutaneotrichosporon cavernicola</name>
    <dbReference type="NCBI Taxonomy" id="279322"/>
    <lineage>
        <taxon>Eukaryota</taxon>
        <taxon>Fungi</taxon>
        <taxon>Dikarya</taxon>
        <taxon>Basidiomycota</taxon>
        <taxon>Agaricomycotina</taxon>
        <taxon>Tremellomycetes</taxon>
        <taxon>Trichosporonales</taxon>
        <taxon>Trichosporonaceae</taxon>
        <taxon>Cutaneotrichosporon</taxon>
    </lineage>
</organism>
<name>A0AA48QW53_9TREE</name>
<accession>A0AA48QW53</accession>